<feature type="domain" description="Far11/STRP N-terminal" evidence="1">
    <location>
        <begin position="10"/>
        <end position="290"/>
    </location>
</feature>
<name>A0ABD2N5T5_9CUCU</name>
<dbReference type="Proteomes" id="UP001516400">
    <property type="component" value="Unassembled WGS sequence"/>
</dbReference>
<evidence type="ECO:0000313" key="2">
    <source>
        <dbReference type="EMBL" id="KAL3274037.1"/>
    </source>
</evidence>
<protein>
    <recommendedName>
        <fullName evidence="1">Far11/STRP N-terminal domain-containing protein</fullName>
    </recommendedName>
</protein>
<sequence>MAGIGKEFTRTDYKFVWYSETNNYLSELNELISYAELPCSNKSCHEIQKEKFEEDIHNFNNLTEEKKVALVRRLIDQLETTNEHLRIIAARCVLFIAQGCINSEILLEKRSCLSTKNTMMLFNLGIFPLFIDLLNMERNSKNYKVGPESYEGTFSQFYHIYVILNVLYLIVENMRVEKISTRLKYKKDVDMFINDVLCCEESDSLLFILFDMVTQFASMKKPGYPIKKILLLIWKIIMISLGDLKELYAEKHKKRLQAGLNVNHLNDFNTTDGKYMLPLLHKISKKDFDSYVYNLHLKYPQLDQSLT</sequence>
<proteinExistence type="predicted"/>
<dbReference type="PANTHER" id="PTHR13239:SF4">
    <property type="entry name" value="AT25231P"/>
    <property type="match status" value="1"/>
</dbReference>
<dbReference type="EMBL" id="JABFTP020000062">
    <property type="protein sequence ID" value="KAL3274037.1"/>
    <property type="molecule type" value="Genomic_DNA"/>
</dbReference>
<comment type="caution">
    <text evidence="2">The sequence shown here is derived from an EMBL/GenBank/DDBJ whole genome shotgun (WGS) entry which is preliminary data.</text>
</comment>
<dbReference type="InterPro" id="IPR040185">
    <property type="entry name" value="Far11/STRP"/>
</dbReference>
<evidence type="ECO:0000313" key="3">
    <source>
        <dbReference type="Proteomes" id="UP001516400"/>
    </source>
</evidence>
<keyword evidence="3" id="KW-1185">Reference proteome</keyword>
<gene>
    <name evidence="2" type="ORF">HHI36_015456</name>
</gene>
<organism evidence="2 3">
    <name type="scientific">Cryptolaemus montrouzieri</name>
    <dbReference type="NCBI Taxonomy" id="559131"/>
    <lineage>
        <taxon>Eukaryota</taxon>
        <taxon>Metazoa</taxon>
        <taxon>Ecdysozoa</taxon>
        <taxon>Arthropoda</taxon>
        <taxon>Hexapoda</taxon>
        <taxon>Insecta</taxon>
        <taxon>Pterygota</taxon>
        <taxon>Neoptera</taxon>
        <taxon>Endopterygota</taxon>
        <taxon>Coleoptera</taxon>
        <taxon>Polyphaga</taxon>
        <taxon>Cucujiformia</taxon>
        <taxon>Coccinelloidea</taxon>
        <taxon>Coccinellidae</taxon>
        <taxon>Scymninae</taxon>
        <taxon>Scymnini</taxon>
        <taxon>Cryptolaemus</taxon>
    </lineage>
</organism>
<dbReference type="Pfam" id="PF07923">
    <property type="entry name" value="N1221"/>
    <property type="match status" value="1"/>
</dbReference>
<dbReference type="AlphaFoldDB" id="A0ABD2N5T5"/>
<accession>A0ABD2N5T5</accession>
<dbReference type="InterPro" id="IPR012486">
    <property type="entry name" value="Far11/STRP_N"/>
</dbReference>
<evidence type="ECO:0000259" key="1">
    <source>
        <dbReference type="SMART" id="SM01292"/>
    </source>
</evidence>
<dbReference type="SMART" id="SM01292">
    <property type="entry name" value="N1221"/>
    <property type="match status" value="1"/>
</dbReference>
<reference evidence="2 3" key="1">
    <citation type="journal article" date="2021" name="BMC Biol.">
        <title>Horizontally acquired antibacterial genes associated with adaptive radiation of ladybird beetles.</title>
        <authorList>
            <person name="Li H.S."/>
            <person name="Tang X.F."/>
            <person name="Huang Y.H."/>
            <person name="Xu Z.Y."/>
            <person name="Chen M.L."/>
            <person name="Du X.Y."/>
            <person name="Qiu B.Y."/>
            <person name="Chen P.T."/>
            <person name="Zhang W."/>
            <person name="Slipinski A."/>
            <person name="Escalona H.E."/>
            <person name="Waterhouse R.M."/>
            <person name="Zwick A."/>
            <person name="Pang H."/>
        </authorList>
    </citation>
    <scope>NUCLEOTIDE SEQUENCE [LARGE SCALE GENOMIC DNA]</scope>
    <source>
        <strain evidence="2">SYSU2018</strain>
    </source>
</reference>
<dbReference type="PANTHER" id="PTHR13239">
    <property type="entry name" value="PROTEIN REQUIRED FOR HYPHAL ANASTOMOSIS HAM-2"/>
    <property type="match status" value="1"/>
</dbReference>